<name>A0ACB8RIS7_9AGAM</name>
<organism evidence="1 2">
    <name type="scientific">Auriscalpium vulgare</name>
    <dbReference type="NCBI Taxonomy" id="40419"/>
    <lineage>
        <taxon>Eukaryota</taxon>
        <taxon>Fungi</taxon>
        <taxon>Dikarya</taxon>
        <taxon>Basidiomycota</taxon>
        <taxon>Agaricomycotina</taxon>
        <taxon>Agaricomycetes</taxon>
        <taxon>Russulales</taxon>
        <taxon>Auriscalpiaceae</taxon>
        <taxon>Auriscalpium</taxon>
    </lineage>
</organism>
<sequence>MARRRSARSRPLVAASWPRGQLLRARRSSRNSRGTWSDDAETLLSLGAQETTDCVRGEWSAVGSSLQHPVSARTVALGHVTWTGLCQELHCLARPHRPAFLAGKSPLRADVRSLRTRGILTTRPTLPWSTCLLDLYHCIISWKTSCRRHQASDLPPPWTWTWTSEDTRIRIDFGICPNLVFVNTTSKGDSYENRLPHISAFIRPQATEPQVTRCSANWREVELFFEVQPAEEDPFVDPSADLVGDARKAFSFERASKLASRTRDHMISCAQAQNASQFRTWSFSVFLSDRPARLVRWERGGVFVTESFEWRSNPLFAEFLWRFNHMTSTQRGRDPTVTVPSTDEAAKARDVLTASSHFPDGVPATLHRFLVRDEVEGGRATAGYIALDVQTGACVYLKESWRLVSPDLEKEGNVYRLLHEKGVPHIAPLVCAGDVLSDGRPQCTTAHTYKTARWACKTRTLVPHVHYRIVLGIVGTALDTFSCTRDLCVAIRDAAEAHVRAYELAEVLHRDISIGNILFYKTEDGVIRGILIDWDLCNIRKKESGRQNSRTGTWQFMSGLLLANPKKSHELTDDLESFVHVLTHTLILCRPMENDFLSYEVHRVFDSSFVRARDKVVMGGSGKIEFFLSCSLRNSMFRQALPQPCANIVQDLRNLFAPFYVDDDKDAADWYKRLGAPLKGPQLSEAFLKVFEVWLGEDGWRTDDGCEPVEIPSWERTKRKYSDLSDTSSDSTSSLSNKRRKRYNETSDTDSLHES</sequence>
<evidence type="ECO:0000313" key="1">
    <source>
        <dbReference type="EMBL" id="KAI0043611.1"/>
    </source>
</evidence>
<accession>A0ACB8RIS7</accession>
<dbReference type="Proteomes" id="UP000814033">
    <property type="component" value="Unassembled WGS sequence"/>
</dbReference>
<proteinExistence type="predicted"/>
<reference evidence="1" key="1">
    <citation type="submission" date="2021-02" db="EMBL/GenBank/DDBJ databases">
        <authorList>
            <consortium name="DOE Joint Genome Institute"/>
            <person name="Ahrendt S."/>
            <person name="Looney B.P."/>
            <person name="Miyauchi S."/>
            <person name="Morin E."/>
            <person name="Drula E."/>
            <person name="Courty P.E."/>
            <person name="Chicoki N."/>
            <person name="Fauchery L."/>
            <person name="Kohler A."/>
            <person name="Kuo A."/>
            <person name="Labutti K."/>
            <person name="Pangilinan J."/>
            <person name="Lipzen A."/>
            <person name="Riley R."/>
            <person name="Andreopoulos W."/>
            <person name="He G."/>
            <person name="Johnson J."/>
            <person name="Barry K.W."/>
            <person name="Grigoriev I.V."/>
            <person name="Nagy L."/>
            <person name="Hibbett D."/>
            <person name="Henrissat B."/>
            <person name="Matheny P.B."/>
            <person name="Labbe J."/>
            <person name="Martin F."/>
        </authorList>
    </citation>
    <scope>NUCLEOTIDE SEQUENCE</scope>
    <source>
        <strain evidence="1">FP105234-sp</strain>
    </source>
</reference>
<comment type="caution">
    <text evidence="1">The sequence shown here is derived from an EMBL/GenBank/DDBJ whole genome shotgun (WGS) entry which is preliminary data.</text>
</comment>
<dbReference type="EMBL" id="MU276011">
    <property type="protein sequence ID" value="KAI0043611.1"/>
    <property type="molecule type" value="Genomic_DNA"/>
</dbReference>
<reference evidence="1" key="2">
    <citation type="journal article" date="2022" name="New Phytol.">
        <title>Evolutionary transition to the ectomycorrhizal habit in the genomes of a hyperdiverse lineage of mushroom-forming fungi.</title>
        <authorList>
            <person name="Looney B."/>
            <person name="Miyauchi S."/>
            <person name="Morin E."/>
            <person name="Drula E."/>
            <person name="Courty P.E."/>
            <person name="Kohler A."/>
            <person name="Kuo A."/>
            <person name="LaButti K."/>
            <person name="Pangilinan J."/>
            <person name="Lipzen A."/>
            <person name="Riley R."/>
            <person name="Andreopoulos W."/>
            <person name="He G."/>
            <person name="Johnson J."/>
            <person name="Nolan M."/>
            <person name="Tritt A."/>
            <person name="Barry K.W."/>
            <person name="Grigoriev I.V."/>
            <person name="Nagy L.G."/>
            <person name="Hibbett D."/>
            <person name="Henrissat B."/>
            <person name="Matheny P.B."/>
            <person name="Labbe J."/>
            <person name="Martin F.M."/>
        </authorList>
    </citation>
    <scope>NUCLEOTIDE SEQUENCE</scope>
    <source>
        <strain evidence="1">FP105234-sp</strain>
    </source>
</reference>
<evidence type="ECO:0000313" key="2">
    <source>
        <dbReference type="Proteomes" id="UP000814033"/>
    </source>
</evidence>
<keyword evidence="2" id="KW-1185">Reference proteome</keyword>
<gene>
    <name evidence="1" type="ORF">FA95DRAFT_370232</name>
</gene>
<protein>
    <submittedName>
        <fullName evidence="1">Uncharacterized protein</fullName>
    </submittedName>
</protein>